<protein>
    <submittedName>
        <fullName evidence="2">Uncharacterized protein</fullName>
    </submittedName>
</protein>
<keyword evidence="3" id="KW-1185">Reference proteome</keyword>
<proteinExistence type="predicted"/>
<evidence type="ECO:0000313" key="3">
    <source>
        <dbReference type="Proteomes" id="UP001054837"/>
    </source>
</evidence>
<sequence length="75" mass="7891">MTAGLSWDIDKGVCGGGYIGGEGAQHATVLTEQYGKGGHNDSWEEEESAKSTSSRADAAKAALYWKAQSEILISL</sequence>
<reference evidence="2 3" key="1">
    <citation type="submission" date="2021-06" db="EMBL/GenBank/DDBJ databases">
        <title>Caerostris darwini draft genome.</title>
        <authorList>
            <person name="Kono N."/>
            <person name="Arakawa K."/>
        </authorList>
    </citation>
    <scope>NUCLEOTIDE SEQUENCE [LARGE SCALE GENOMIC DNA]</scope>
</reference>
<evidence type="ECO:0000256" key="1">
    <source>
        <dbReference type="SAM" id="MobiDB-lite"/>
    </source>
</evidence>
<dbReference type="Proteomes" id="UP001054837">
    <property type="component" value="Unassembled WGS sequence"/>
</dbReference>
<comment type="caution">
    <text evidence="2">The sequence shown here is derived from an EMBL/GenBank/DDBJ whole genome shotgun (WGS) entry which is preliminary data.</text>
</comment>
<accession>A0AAV4UVP4</accession>
<dbReference type="AlphaFoldDB" id="A0AAV4UVP4"/>
<gene>
    <name evidence="2" type="ORF">CDAR_36591</name>
</gene>
<feature type="region of interest" description="Disordered" evidence="1">
    <location>
        <begin position="35"/>
        <end position="54"/>
    </location>
</feature>
<evidence type="ECO:0000313" key="2">
    <source>
        <dbReference type="EMBL" id="GIY61728.1"/>
    </source>
</evidence>
<organism evidence="2 3">
    <name type="scientific">Caerostris darwini</name>
    <dbReference type="NCBI Taxonomy" id="1538125"/>
    <lineage>
        <taxon>Eukaryota</taxon>
        <taxon>Metazoa</taxon>
        <taxon>Ecdysozoa</taxon>
        <taxon>Arthropoda</taxon>
        <taxon>Chelicerata</taxon>
        <taxon>Arachnida</taxon>
        <taxon>Araneae</taxon>
        <taxon>Araneomorphae</taxon>
        <taxon>Entelegynae</taxon>
        <taxon>Araneoidea</taxon>
        <taxon>Araneidae</taxon>
        <taxon>Caerostris</taxon>
    </lineage>
</organism>
<dbReference type="EMBL" id="BPLQ01011974">
    <property type="protein sequence ID" value="GIY61728.1"/>
    <property type="molecule type" value="Genomic_DNA"/>
</dbReference>
<name>A0AAV4UVP4_9ARAC</name>